<dbReference type="PANTHER" id="PTHR23051:SF9">
    <property type="entry name" value="EAMA DOMAIN-CONTAINING PROTEIN"/>
    <property type="match status" value="1"/>
</dbReference>
<sequence length="112" mass="11876">MDLAGSVLSDAFMGSFCSMDNAISCDTGYVIDHTLAMIADMLVHGRRYSAVYILGCIQVFAGFVVANLSDKCSCEEDNPNSYSASSMFQDTGTSLVGPLRQYGTLAAGFVSC</sequence>
<organism evidence="1 2">
    <name type="scientific">Datura stramonium</name>
    <name type="common">Jimsonweed</name>
    <name type="synonym">Common thornapple</name>
    <dbReference type="NCBI Taxonomy" id="4076"/>
    <lineage>
        <taxon>Eukaryota</taxon>
        <taxon>Viridiplantae</taxon>
        <taxon>Streptophyta</taxon>
        <taxon>Embryophyta</taxon>
        <taxon>Tracheophyta</taxon>
        <taxon>Spermatophyta</taxon>
        <taxon>Magnoliopsida</taxon>
        <taxon>eudicotyledons</taxon>
        <taxon>Gunneridae</taxon>
        <taxon>Pentapetalae</taxon>
        <taxon>asterids</taxon>
        <taxon>lamiids</taxon>
        <taxon>Solanales</taxon>
        <taxon>Solanaceae</taxon>
        <taxon>Solanoideae</taxon>
        <taxon>Datureae</taxon>
        <taxon>Datura</taxon>
    </lineage>
</organism>
<accession>A0ABS8T9D3</accession>
<name>A0ABS8T9D3_DATST</name>
<dbReference type="PANTHER" id="PTHR23051">
    <property type="entry name" value="SOLUTE CARRIER FAMILY 35, MEMBER F5"/>
    <property type="match status" value="1"/>
</dbReference>
<dbReference type="EMBL" id="JACEIK010001267">
    <property type="protein sequence ID" value="MCD7467758.1"/>
    <property type="molecule type" value="Genomic_DNA"/>
</dbReference>
<evidence type="ECO:0000313" key="1">
    <source>
        <dbReference type="EMBL" id="MCD7467758.1"/>
    </source>
</evidence>
<dbReference type="Proteomes" id="UP000823775">
    <property type="component" value="Unassembled WGS sequence"/>
</dbReference>
<protein>
    <submittedName>
        <fullName evidence="1">Uncharacterized protein</fullName>
    </submittedName>
</protein>
<evidence type="ECO:0000313" key="2">
    <source>
        <dbReference type="Proteomes" id="UP000823775"/>
    </source>
</evidence>
<proteinExistence type="predicted"/>
<reference evidence="1 2" key="1">
    <citation type="journal article" date="2021" name="BMC Genomics">
        <title>Datura genome reveals duplications of psychoactive alkaloid biosynthetic genes and high mutation rate following tissue culture.</title>
        <authorList>
            <person name="Rajewski A."/>
            <person name="Carter-House D."/>
            <person name="Stajich J."/>
            <person name="Litt A."/>
        </authorList>
    </citation>
    <scope>NUCLEOTIDE SEQUENCE [LARGE SCALE GENOMIC DNA]</scope>
    <source>
        <strain evidence="1">AR-01</strain>
    </source>
</reference>
<comment type="caution">
    <text evidence="1">The sequence shown here is derived from an EMBL/GenBank/DDBJ whole genome shotgun (WGS) entry which is preliminary data.</text>
</comment>
<gene>
    <name evidence="1" type="ORF">HAX54_005377</name>
</gene>
<keyword evidence="2" id="KW-1185">Reference proteome</keyword>